<evidence type="ECO:0000256" key="8">
    <source>
        <dbReference type="ARBA" id="ARBA00023014"/>
    </source>
</evidence>
<name>A0A1C0AAR3_9FIRM</name>
<dbReference type="InterPro" id="IPR011896">
    <property type="entry name" value="OFOB"/>
</dbReference>
<organism evidence="12 13">
    <name type="scientific">Orenia metallireducens</name>
    <dbReference type="NCBI Taxonomy" id="1413210"/>
    <lineage>
        <taxon>Bacteria</taxon>
        <taxon>Bacillati</taxon>
        <taxon>Bacillota</taxon>
        <taxon>Clostridia</taxon>
        <taxon>Halanaerobiales</taxon>
        <taxon>Halobacteroidaceae</taxon>
        <taxon>Orenia</taxon>
    </lineage>
</organism>
<protein>
    <submittedName>
        <fullName evidence="12">2-oxoacid ferredoxin oxidoreductase</fullName>
    </submittedName>
</protein>
<dbReference type="GO" id="GO:0051536">
    <property type="term" value="F:iron-sulfur cluster binding"/>
    <property type="evidence" value="ECO:0007669"/>
    <property type="project" value="UniProtKB-KW"/>
</dbReference>
<proteinExistence type="predicted"/>
<keyword evidence="4" id="KW-0479">Metal-binding</keyword>
<reference evidence="13" key="1">
    <citation type="submission" date="2016-07" db="EMBL/GenBank/DDBJ databases">
        <authorList>
            <person name="Florea S."/>
            <person name="Webb J.S."/>
            <person name="Jaromczyk J."/>
            <person name="Schardl C.L."/>
        </authorList>
    </citation>
    <scope>NUCLEOTIDE SEQUENCE [LARGE SCALE GENOMIC DNA]</scope>
    <source>
        <strain evidence="13">Z6</strain>
    </source>
</reference>
<dbReference type="InterPro" id="IPR011766">
    <property type="entry name" value="TPP_enzyme_TPP-bd"/>
</dbReference>
<dbReference type="PANTHER" id="PTHR48084">
    <property type="entry name" value="2-OXOGLUTARATE OXIDOREDUCTASE SUBUNIT KORB-RELATED"/>
    <property type="match status" value="1"/>
</dbReference>
<dbReference type="OrthoDB" id="9775140at2"/>
<evidence type="ECO:0000256" key="7">
    <source>
        <dbReference type="ARBA" id="ARBA00023004"/>
    </source>
</evidence>
<dbReference type="GO" id="GO:0045333">
    <property type="term" value="P:cellular respiration"/>
    <property type="evidence" value="ECO:0007669"/>
    <property type="project" value="UniProtKB-ARBA"/>
</dbReference>
<evidence type="ECO:0000256" key="1">
    <source>
        <dbReference type="ARBA" id="ARBA00001946"/>
    </source>
</evidence>
<keyword evidence="8" id="KW-0411">Iron-sulfur</keyword>
<evidence type="ECO:0000256" key="3">
    <source>
        <dbReference type="ARBA" id="ARBA00001966"/>
    </source>
</evidence>
<dbReference type="InterPro" id="IPR032686">
    <property type="entry name" value="PFO_beta_C"/>
</dbReference>
<dbReference type="SUPFAM" id="SSF52518">
    <property type="entry name" value="Thiamin diphosphate-binding fold (THDP-binding)"/>
    <property type="match status" value="1"/>
</dbReference>
<dbReference type="PANTHER" id="PTHR48084:SF4">
    <property type="entry name" value="2-OXOGLUTARATE OXIDOREDUCTASE SUBUNIT KORB"/>
    <property type="match status" value="1"/>
</dbReference>
<dbReference type="Pfam" id="PF12367">
    <property type="entry name" value="PFO_beta_C"/>
    <property type="match status" value="1"/>
</dbReference>
<dbReference type="InterPro" id="IPR051457">
    <property type="entry name" value="2-oxoacid:Fd_oxidoreductase"/>
</dbReference>
<dbReference type="GO" id="GO:0030976">
    <property type="term" value="F:thiamine pyrophosphate binding"/>
    <property type="evidence" value="ECO:0007669"/>
    <property type="project" value="InterPro"/>
</dbReference>
<dbReference type="RefSeq" id="WP_068717195.1">
    <property type="nucleotide sequence ID" value="NZ_LWDV01000008.1"/>
</dbReference>
<dbReference type="NCBIfam" id="TIGR02177">
    <property type="entry name" value="PorB_KorB"/>
    <property type="match status" value="1"/>
</dbReference>
<dbReference type="AlphaFoldDB" id="A0A1C0AAR3"/>
<keyword evidence="9" id="KW-0786">Thiamine pyrophosphate</keyword>
<dbReference type="Gene3D" id="3.40.50.970">
    <property type="match status" value="1"/>
</dbReference>
<dbReference type="GO" id="GO:0016625">
    <property type="term" value="F:oxidoreductase activity, acting on the aldehyde or oxo group of donors, iron-sulfur protein as acceptor"/>
    <property type="evidence" value="ECO:0007669"/>
    <property type="project" value="UniProtKB-ARBA"/>
</dbReference>
<evidence type="ECO:0000313" key="13">
    <source>
        <dbReference type="Proteomes" id="UP000093514"/>
    </source>
</evidence>
<dbReference type="EMBL" id="LWDV01000008">
    <property type="protein sequence ID" value="OCL27377.1"/>
    <property type="molecule type" value="Genomic_DNA"/>
</dbReference>
<keyword evidence="13" id="KW-1185">Reference proteome</keyword>
<evidence type="ECO:0000256" key="4">
    <source>
        <dbReference type="ARBA" id="ARBA00022723"/>
    </source>
</evidence>
<accession>A0A1C0AAR3</accession>
<dbReference type="Pfam" id="PF02775">
    <property type="entry name" value="TPP_enzyme_C"/>
    <property type="match status" value="1"/>
</dbReference>
<feature type="domain" description="Pyruvate ferredoxin oxidoreductase beta subunit C-terminal" evidence="11">
    <location>
        <begin position="199"/>
        <end position="262"/>
    </location>
</feature>
<evidence type="ECO:0000259" key="11">
    <source>
        <dbReference type="Pfam" id="PF12367"/>
    </source>
</evidence>
<comment type="cofactor">
    <cofactor evidence="3">
        <name>[4Fe-4S] cluster</name>
        <dbReference type="ChEBI" id="CHEBI:49883"/>
    </cofactor>
</comment>
<evidence type="ECO:0000256" key="9">
    <source>
        <dbReference type="ARBA" id="ARBA00023052"/>
    </source>
</evidence>
<evidence type="ECO:0000256" key="5">
    <source>
        <dbReference type="ARBA" id="ARBA00022842"/>
    </source>
</evidence>
<keyword evidence="7" id="KW-0408">Iron</keyword>
<gene>
    <name evidence="12" type="ORF">U472_07930</name>
</gene>
<evidence type="ECO:0000256" key="2">
    <source>
        <dbReference type="ARBA" id="ARBA00001964"/>
    </source>
</evidence>
<comment type="cofactor">
    <cofactor evidence="1">
        <name>Mg(2+)</name>
        <dbReference type="ChEBI" id="CHEBI:18420"/>
    </cofactor>
</comment>
<keyword evidence="6" id="KW-0560">Oxidoreductase</keyword>
<keyword evidence="5" id="KW-0460">Magnesium</keyword>
<comment type="cofactor">
    <cofactor evidence="2">
        <name>thiamine diphosphate</name>
        <dbReference type="ChEBI" id="CHEBI:58937"/>
    </cofactor>
</comment>
<comment type="caution">
    <text evidence="12">The sequence shown here is derived from an EMBL/GenBank/DDBJ whole genome shotgun (WGS) entry which is preliminary data.</text>
</comment>
<evidence type="ECO:0000256" key="6">
    <source>
        <dbReference type="ARBA" id="ARBA00023002"/>
    </source>
</evidence>
<evidence type="ECO:0000259" key="10">
    <source>
        <dbReference type="Pfam" id="PF02775"/>
    </source>
</evidence>
<evidence type="ECO:0000313" key="12">
    <source>
        <dbReference type="EMBL" id="OCL27377.1"/>
    </source>
</evidence>
<dbReference type="Proteomes" id="UP000093514">
    <property type="component" value="Unassembled WGS sequence"/>
</dbReference>
<dbReference type="InterPro" id="IPR029061">
    <property type="entry name" value="THDP-binding"/>
</dbReference>
<sequence>MVNPEIYEPNRETAWCPGCGDIPLRQCLAEVLAELELKPSQVTMFTGIGQAAKMPHYIKVNGFNGLHGRALPPAIGMRLANPEMKVIVESGDGDTYAEGGNHILHNIRRNPDIAHFVHNNQIYGLTKGQASPTSEETLTTSTQPNGITQRPFNPVKFAIAMGATFVARSFVGKKEHLKAMMKAAINHKGYALIDILQPCVSFNKINTYQWYMKRVYELGDDYNSTDYHDAIKKADEWGDNIPIGIIYKAEGVPIFRDRHPQIGDRVLVKEKKHPREFQALIDELK</sequence>
<feature type="domain" description="Thiamine pyrophosphate enzyme TPP-binding" evidence="10">
    <location>
        <begin position="50"/>
        <end position="195"/>
    </location>
</feature>
<dbReference type="CDD" id="cd03375">
    <property type="entry name" value="TPP_OGFOR"/>
    <property type="match status" value="1"/>
</dbReference>
<dbReference type="GO" id="GO:0046872">
    <property type="term" value="F:metal ion binding"/>
    <property type="evidence" value="ECO:0007669"/>
    <property type="project" value="UniProtKB-KW"/>
</dbReference>
<reference evidence="12 13" key="2">
    <citation type="submission" date="2016-08" db="EMBL/GenBank/DDBJ databases">
        <title>Orenia metallireducens sp. nov. strain Z6, a Novel Metal-reducing Firmicute from the Deep Subsurface.</title>
        <authorList>
            <person name="Maxim B.I."/>
            <person name="Kenneth K."/>
            <person name="Flynn T.M."/>
            <person name="Oloughlin E.J."/>
            <person name="Locke R.A."/>
            <person name="Weber J.R."/>
            <person name="Egan S.M."/>
            <person name="Mackie R.I."/>
            <person name="Cann I.K."/>
        </authorList>
    </citation>
    <scope>NUCLEOTIDE SEQUENCE [LARGE SCALE GENOMIC DNA]</scope>
    <source>
        <strain evidence="12 13">Z6</strain>
    </source>
</reference>